<keyword evidence="7 9" id="KW-1133">Transmembrane helix</keyword>
<evidence type="ECO:0000256" key="7">
    <source>
        <dbReference type="ARBA" id="ARBA00022989"/>
    </source>
</evidence>
<dbReference type="Gene3D" id="3.40.50.300">
    <property type="entry name" value="P-loop containing nucleotide triphosphate hydrolases"/>
    <property type="match status" value="1"/>
</dbReference>
<dbReference type="PROSITE" id="PS00211">
    <property type="entry name" value="ABC_TRANSPORTER_1"/>
    <property type="match status" value="1"/>
</dbReference>
<protein>
    <submittedName>
        <fullName evidence="12">ABC-type multidrug transport system fused ATPase/permease subunit</fullName>
    </submittedName>
</protein>
<feature type="domain" description="ABC transmembrane type-1" evidence="11">
    <location>
        <begin position="29"/>
        <end position="326"/>
    </location>
</feature>
<keyword evidence="8 9" id="KW-0472">Membrane</keyword>
<dbReference type="SMART" id="SM00382">
    <property type="entry name" value="AAA"/>
    <property type="match status" value="1"/>
</dbReference>
<sequence length="610" mass="67996">MKNKRLSKESLKKLWRIARFAAPYKSYFITGMFFLVVSTLTALAFPMLAGKITDAANTSLFGKIKQDIEGDAWAQWFNSVDRVAMAFLVILLIQSVASYFRIWLFAIVTERSIADIRATLYEKMLGLPLSFFEKNRAGDLSSRLSADITQLESLFSFNLAELFRQLMTLLIGVIVIFFTSARLALVMLATFPVMIGMAILFGRFIRKLSRRRQDALAQANVVLEETLQAIQVVKSFVNELFELGRYRRRLDEVVHSGLHSARYRGFFISFIIFALFGGIVLVLWYGARLVEAGELQVGELFSFILYTVFIGGSLGGMSDLYAQLQKSIGASERILEILEEQGEVPALQKELPALQVKGNIQFEDVHFAYPTRPEVEVLQGIGFEIQAGEKIALVGHSGAGKSTIIQLLLKFYTPLKGRILADGLDLQAIDTRAWRSHIAIVPQEVILFGGTIRENIAYGKPGATEEEIIEAARQANAWDFIAQFPDALDTVVGERGVKLSGGQRQRIAIARAILKNPSILILDEATSSLDAESEQAVQQALETLMQGRTTIVIAHRLATVRNMDKILVLKNGRIAEAGTHEELLARPEGIYYNLVRLQLEENYNSSSAKA</sequence>
<feature type="transmembrane region" description="Helical" evidence="9">
    <location>
        <begin position="185"/>
        <end position="205"/>
    </location>
</feature>
<dbReference type="GO" id="GO:0005886">
    <property type="term" value="C:plasma membrane"/>
    <property type="evidence" value="ECO:0007669"/>
    <property type="project" value="UniProtKB-SubCell"/>
</dbReference>
<dbReference type="SUPFAM" id="SSF90123">
    <property type="entry name" value="ABC transporter transmembrane region"/>
    <property type="match status" value="1"/>
</dbReference>
<dbReference type="InterPro" id="IPR003439">
    <property type="entry name" value="ABC_transporter-like_ATP-bd"/>
</dbReference>
<dbReference type="InterPro" id="IPR017871">
    <property type="entry name" value="ABC_transporter-like_CS"/>
</dbReference>
<evidence type="ECO:0000256" key="6">
    <source>
        <dbReference type="ARBA" id="ARBA00022840"/>
    </source>
</evidence>
<proteinExistence type="inferred from homology"/>
<dbReference type="InterPro" id="IPR036640">
    <property type="entry name" value="ABC1_TM_sf"/>
</dbReference>
<evidence type="ECO:0000259" key="10">
    <source>
        <dbReference type="PROSITE" id="PS50893"/>
    </source>
</evidence>
<feature type="transmembrane region" description="Helical" evidence="9">
    <location>
        <begin position="83"/>
        <end position="108"/>
    </location>
</feature>
<dbReference type="EMBL" id="JAASRN010000008">
    <property type="protein sequence ID" value="NIK74830.1"/>
    <property type="molecule type" value="Genomic_DNA"/>
</dbReference>
<evidence type="ECO:0000313" key="13">
    <source>
        <dbReference type="Proteomes" id="UP000537126"/>
    </source>
</evidence>
<feature type="domain" description="ABC transporter" evidence="10">
    <location>
        <begin position="360"/>
        <end position="596"/>
    </location>
</feature>
<evidence type="ECO:0000256" key="8">
    <source>
        <dbReference type="ARBA" id="ARBA00023136"/>
    </source>
</evidence>
<dbReference type="PROSITE" id="PS50929">
    <property type="entry name" value="ABC_TM1F"/>
    <property type="match status" value="1"/>
</dbReference>
<feature type="transmembrane region" description="Helical" evidence="9">
    <location>
        <begin position="265"/>
        <end position="285"/>
    </location>
</feature>
<keyword evidence="6" id="KW-0067">ATP-binding</keyword>
<dbReference type="PANTHER" id="PTHR43394:SF1">
    <property type="entry name" value="ATP-BINDING CASSETTE SUB-FAMILY B MEMBER 10, MITOCHONDRIAL"/>
    <property type="match status" value="1"/>
</dbReference>
<dbReference type="Pfam" id="PF00005">
    <property type="entry name" value="ABC_tran"/>
    <property type="match status" value="1"/>
</dbReference>
<feature type="transmembrane region" description="Helical" evidence="9">
    <location>
        <begin position="162"/>
        <end position="179"/>
    </location>
</feature>
<evidence type="ECO:0000256" key="9">
    <source>
        <dbReference type="SAM" id="Phobius"/>
    </source>
</evidence>
<evidence type="ECO:0000256" key="3">
    <source>
        <dbReference type="ARBA" id="ARBA00022448"/>
    </source>
</evidence>
<reference evidence="12 13" key="1">
    <citation type="submission" date="2020-03" db="EMBL/GenBank/DDBJ databases">
        <title>Genomic Encyclopedia of Type Strains, Phase IV (KMG-IV): sequencing the most valuable type-strain genomes for metagenomic binning, comparative biology and taxonomic classification.</title>
        <authorList>
            <person name="Goeker M."/>
        </authorList>
    </citation>
    <scope>NUCLEOTIDE SEQUENCE [LARGE SCALE GENOMIC DNA]</scope>
    <source>
        <strain evidence="12 13">DSM 5718</strain>
    </source>
</reference>
<keyword evidence="4 9" id="KW-0812">Transmembrane</keyword>
<feature type="transmembrane region" description="Helical" evidence="9">
    <location>
        <begin position="300"/>
        <end position="322"/>
    </location>
</feature>
<evidence type="ECO:0000256" key="2">
    <source>
        <dbReference type="ARBA" id="ARBA00007577"/>
    </source>
</evidence>
<feature type="transmembrane region" description="Helical" evidence="9">
    <location>
        <begin position="21"/>
        <end position="45"/>
    </location>
</feature>
<dbReference type="GO" id="GO:0090374">
    <property type="term" value="P:oligopeptide export from mitochondrion"/>
    <property type="evidence" value="ECO:0007669"/>
    <property type="project" value="TreeGrafter"/>
</dbReference>
<dbReference type="Gene3D" id="1.20.1560.10">
    <property type="entry name" value="ABC transporter type 1, transmembrane domain"/>
    <property type="match status" value="1"/>
</dbReference>
<gene>
    <name evidence="12" type="ORF">FHS56_002363</name>
</gene>
<keyword evidence="3" id="KW-0813">Transport</keyword>
<evidence type="ECO:0000259" key="11">
    <source>
        <dbReference type="PROSITE" id="PS50929"/>
    </source>
</evidence>
<comment type="subcellular location">
    <subcellularLocation>
        <location evidence="1">Cell membrane</location>
        <topology evidence="1">Multi-pass membrane protein</topology>
    </subcellularLocation>
</comment>
<dbReference type="InterPro" id="IPR039421">
    <property type="entry name" value="Type_1_exporter"/>
</dbReference>
<dbReference type="CDD" id="cd18576">
    <property type="entry name" value="ABC_6TM_bac_exporter_ABCB8_10_like"/>
    <property type="match status" value="1"/>
</dbReference>
<accession>A0A846MU47</accession>
<dbReference type="GO" id="GO:0005524">
    <property type="term" value="F:ATP binding"/>
    <property type="evidence" value="ECO:0007669"/>
    <property type="project" value="UniProtKB-KW"/>
</dbReference>
<dbReference type="SUPFAM" id="SSF52540">
    <property type="entry name" value="P-loop containing nucleoside triphosphate hydrolases"/>
    <property type="match status" value="1"/>
</dbReference>
<dbReference type="InterPro" id="IPR027417">
    <property type="entry name" value="P-loop_NTPase"/>
</dbReference>
<keyword evidence="5" id="KW-0547">Nucleotide-binding</keyword>
<organism evidence="12 13">
    <name type="scientific">Thermonema lapsum</name>
    <dbReference type="NCBI Taxonomy" id="28195"/>
    <lineage>
        <taxon>Bacteria</taxon>
        <taxon>Pseudomonadati</taxon>
        <taxon>Bacteroidota</taxon>
        <taxon>Cytophagia</taxon>
        <taxon>Cytophagales</taxon>
        <taxon>Thermonemataceae</taxon>
        <taxon>Thermonema</taxon>
    </lineage>
</organism>
<dbReference type="InterPro" id="IPR011527">
    <property type="entry name" value="ABC1_TM_dom"/>
</dbReference>
<name>A0A846MU47_9BACT</name>
<evidence type="ECO:0000256" key="5">
    <source>
        <dbReference type="ARBA" id="ARBA00022741"/>
    </source>
</evidence>
<dbReference type="CDD" id="cd03249">
    <property type="entry name" value="ABC_MTABC3_MDL1_MDL2"/>
    <property type="match status" value="1"/>
</dbReference>
<dbReference type="FunFam" id="3.40.50.300:FF:000205">
    <property type="entry name" value="ABC transporter B family member 4"/>
    <property type="match status" value="1"/>
</dbReference>
<keyword evidence="13" id="KW-1185">Reference proteome</keyword>
<evidence type="ECO:0000256" key="1">
    <source>
        <dbReference type="ARBA" id="ARBA00004651"/>
    </source>
</evidence>
<dbReference type="InterPro" id="IPR003593">
    <property type="entry name" value="AAA+_ATPase"/>
</dbReference>
<dbReference type="GO" id="GO:0015421">
    <property type="term" value="F:ABC-type oligopeptide transporter activity"/>
    <property type="evidence" value="ECO:0007669"/>
    <property type="project" value="TreeGrafter"/>
</dbReference>
<dbReference type="Proteomes" id="UP000537126">
    <property type="component" value="Unassembled WGS sequence"/>
</dbReference>
<comment type="caution">
    <text evidence="12">The sequence shown here is derived from an EMBL/GenBank/DDBJ whole genome shotgun (WGS) entry which is preliminary data.</text>
</comment>
<evidence type="ECO:0000256" key="4">
    <source>
        <dbReference type="ARBA" id="ARBA00022692"/>
    </source>
</evidence>
<dbReference type="GO" id="GO:0016887">
    <property type="term" value="F:ATP hydrolysis activity"/>
    <property type="evidence" value="ECO:0007669"/>
    <property type="project" value="InterPro"/>
</dbReference>
<comment type="similarity">
    <text evidence="2">Belongs to the ABC transporter superfamily. ABCB family. Multidrug resistance exporter (TC 3.A.1.201) subfamily.</text>
</comment>
<dbReference type="AlphaFoldDB" id="A0A846MU47"/>
<evidence type="ECO:0000313" key="12">
    <source>
        <dbReference type="EMBL" id="NIK74830.1"/>
    </source>
</evidence>
<dbReference type="Pfam" id="PF00664">
    <property type="entry name" value="ABC_membrane"/>
    <property type="match status" value="1"/>
</dbReference>
<dbReference type="PROSITE" id="PS50893">
    <property type="entry name" value="ABC_TRANSPORTER_2"/>
    <property type="match status" value="1"/>
</dbReference>
<dbReference type="PANTHER" id="PTHR43394">
    <property type="entry name" value="ATP-DEPENDENT PERMEASE MDL1, MITOCHONDRIAL"/>
    <property type="match status" value="1"/>
</dbReference>